<dbReference type="Proteomes" id="UP000007350">
    <property type="component" value="Unassembled WGS sequence"/>
</dbReference>
<feature type="region of interest" description="Disordered" evidence="1">
    <location>
        <begin position="472"/>
        <end position="491"/>
    </location>
</feature>
<dbReference type="EMBL" id="AHKC01007520">
    <property type="protein sequence ID" value="EKF38128.1"/>
    <property type="molecule type" value="Genomic_DNA"/>
</dbReference>
<feature type="compositionally biased region" description="Low complexity" evidence="1">
    <location>
        <begin position="472"/>
        <end position="483"/>
    </location>
</feature>
<evidence type="ECO:0008006" key="4">
    <source>
        <dbReference type="Google" id="ProtNLM"/>
    </source>
</evidence>
<proteinExistence type="predicted"/>
<feature type="region of interest" description="Disordered" evidence="1">
    <location>
        <begin position="30"/>
        <end position="57"/>
    </location>
</feature>
<feature type="region of interest" description="Disordered" evidence="1">
    <location>
        <begin position="105"/>
        <end position="158"/>
    </location>
</feature>
<protein>
    <recommendedName>
        <fullName evidence="4">Mitochondrial RNA binding complex 1 subunit</fullName>
    </recommendedName>
</protein>
<accession>K2MS93</accession>
<sequence>MYRFFCRSAVWRPINRSHVVCGLAWCTSQGVPPAGDGTNADDKPRRAARRVAPSDEDVAETLAADREAPTLRTESKLSDAALEFTQFDAVDDTGGRKHVENFRDATDFNDDEDDDDDIDGVRNRPSHVRGRGERRTAEEFSAAENELPHESDATASSPPIDILLGGEEDEVAEHSMLHPIAERQAVARAMGVVELVEMLVLYLRATENPRLVSAEEEHVLFPVVMERLNELHLGQMLDIVECYWARSTLVRYGITFKDMVRDRIAMLAYVAGKDAAQKPKRVSRVDKGFGEEDDVTNDVDDDVDNDADAGEVYTHEVNKPTLDPILLQARDELNPEGVLRCIIVMGMSAGRRKRDLQFFQAMGMFLVHHVNHYKDPHDLVRVLTAFARAKIVPPKGFLALLGRRFAVLNKRKPLGALPSYRAFVNLYKMGHDQMNNFRFLANCIYEFMDANVKSEKKRQRLLELQKKSGTTDAASADATKTTAQAECTESKEDGSTMAMMTMTGDLDPQMLQFIKARERFKRLTELKPSMFTKLLLVLARFGAPHQQYLRPTIVPLILPTLRCFPPPSFSRLLRALYLFRTTDLELIEPIIDYLADDLGVQSVIPEDVLEMIRIISPADAPVPRNLSKILLLCESVYAGVDAAPVRLILPTDMCSVAAALLRIQMKEDVPLDALDPLTRLMEVFADRLYSLLQLHVVSLTHVDIFTDLCRQQQHPDVSGRIAKLVQERRRLSSTEGDDDYYSRLDIDVRETFHKIMVVNDFKTYGQYRPTPGVLQVDFKQALTEVSAFDVLEATHLFAQAFPNTLRPTVVRHLSRSIIAKLGDSGEEVITEDNTMILRPPRELLLTKEDLLKFVELVQATPLKRVKESPVVWRFIEEKARRLRMNEVLKTVEQQTVVATA</sequence>
<name>K2MS93_TRYCR</name>
<feature type="compositionally biased region" description="Acidic residues" evidence="1">
    <location>
        <begin position="107"/>
        <end position="118"/>
    </location>
</feature>
<evidence type="ECO:0000313" key="2">
    <source>
        <dbReference type="EMBL" id="EKF38128.1"/>
    </source>
</evidence>
<dbReference type="OrthoDB" id="244204at2759"/>
<dbReference type="Pfam" id="PF26230">
    <property type="entry name" value="RESC11"/>
    <property type="match status" value="1"/>
</dbReference>
<organism evidence="2 3">
    <name type="scientific">Trypanosoma cruzi marinkellei</name>
    <dbReference type="NCBI Taxonomy" id="85056"/>
    <lineage>
        <taxon>Eukaryota</taxon>
        <taxon>Discoba</taxon>
        <taxon>Euglenozoa</taxon>
        <taxon>Kinetoplastea</taxon>
        <taxon>Metakinetoplastina</taxon>
        <taxon>Trypanosomatida</taxon>
        <taxon>Trypanosomatidae</taxon>
        <taxon>Trypanosoma</taxon>
        <taxon>Schizotrypanum</taxon>
    </lineage>
</organism>
<dbReference type="InterPro" id="IPR058760">
    <property type="entry name" value="RESC11-like"/>
</dbReference>
<gene>
    <name evidence="2" type="ORF">MOQ_001669</name>
</gene>
<dbReference type="CDD" id="cd23741">
    <property type="entry name" value="RESC11A"/>
    <property type="match status" value="1"/>
</dbReference>
<comment type="caution">
    <text evidence="2">The sequence shown here is derived from an EMBL/GenBank/DDBJ whole genome shotgun (WGS) entry which is preliminary data.</text>
</comment>
<reference evidence="2 3" key="1">
    <citation type="journal article" date="2012" name="BMC Genomics">
        <title>Comparative genomic analysis of human infective Trypanosoma cruzi lineages with the bat-restricted subspecies T. cruzi marinkellei.</title>
        <authorList>
            <person name="Franzen O."/>
            <person name="Talavera-Lopez C."/>
            <person name="Ochaya S."/>
            <person name="Butler C.E."/>
            <person name="Messenger L.A."/>
            <person name="Lewis M.D."/>
            <person name="Llewellyn M.S."/>
            <person name="Marinkelle C.J."/>
            <person name="Tyler K.M."/>
            <person name="Miles M.A."/>
            <person name="Andersson B."/>
        </authorList>
    </citation>
    <scope>NUCLEOTIDE SEQUENCE [LARGE SCALE GENOMIC DNA]</scope>
    <source>
        <strain evidence="2 3">B7</strain>
    </source>
</reference>
<evidence type="ECO:0000313" key="3">
    <source>
        <dbReference type="Proteomes" id="UP000007350"/>
    </source>
</evidence>
<evidence type="ECO:0000256" key="1">
    <source>
        <dbReference type="SAM" id="MobiDB-lite"/>
    </source>
</evidence>
<dbReference type="AlphaFoldDB" id="K2MS93"/>
<keyword evidence="3" id="KW-1185">Reference proteome</keyword>